<evidence type="ECO:0000256" key="7">
    <source>
        <dbReference type="ARBA" id="ARBA00023310"/>
    </source>
</evidence>
<evidence type="ECO:0000313" key="11">
    <source>
        <dbReference type="Proteomes" id="UP000239663"/>
    </source>
</evidence>
<evidence type="ECO:0000256" key="3">
    <source>
        <dbReference type="ARBA" id="ARBA00022781"/>
    </source>
</evidence>
<dbReference type="EMBL" id="PKOZ01000002">
    <property type="protein sequence ID" value="PQD96117.1"/>
    <property type="molecule type" value="Genomic_DNA"/>
</dbReference>
<comment type="subcellular location">
    <subcellularLocation>
        <location evidence="8">Cell membrane</location>
        <topology evidence="8">Peripheral membrane protein</topology>
    </subcellularLocation>
    <subcellularLocation>
        <location evidence="1">Membrane</location>
    </subcellularLocation>
</comment>
<dbReference type="Pfam" id="PF00213">
    <property type="entry name" value="OSCP"/>
    <property type="match status" value="1"/>
</dbReference>
<dbReference type="GO" id="GO:0045259">
    <property type="term" value="C:proton-transporting ATP synthase complex"/>
    <property type="evidence" value="ECO:0007669"/>
    <property type="project" value="UniProtKB-KW"/>
</dbReference>
<evidence type="ECO:0000256" key="2">
    <source>
        <dbReference type="ARBA" id="ARBA00022448"/>
    </source>
</evidence>
<keyword evidence="8" id="KW-1003">Cell membrane</keyword>
<keyword evidence="9" id="KW-0175">Coiled coil</keyword>
<dbReference type="PANTHER" id="PTHR11910">
    <property type="entry name" value="ATP SYNTHASE DELTA CHAIN"/>
    <property type="match status" value="1"/>
</dbReference>
<evidence type="ECO:0000256" key="5">
    <source>
        <dbReference type="ARBA" id="ARBA00023136"/>
    </source>
</evidence>
<accession>A0A2S7N2A0</accession>
<proteinExistence type="inferred from homology"/>
<keyword evidence="11" id="KW-1185">Reference proteome</keyword>
<dbReference type="OrthoDB" id="9802471at2"/>
<dbReference type="PROSITE" id="PS00389">
    <property type="entry name" value="ATPASE_DELTA"/>
    <property type="match status" value="1"/>
</dbReference>
<keyword evidence="7 8" id="KW-0066">ATP synthesis</keyword>
<evidence type="ECO:0000256" key="8">
    <source>
        <dbReference type="HAMAP-Rule" id="MF_01416"/>
    </source>
</evidence>
<evidence type="ECO:0000256" key="9">
    <source>
        <dbReference type="SAM" id="Coils"/>
    </source>
</evidence>
<dbReference type="HAMAP" id="MF_01416">
    <property type="entry name" value="ATP_synth_delta_bact"/>
    <property type="match status" value="1"/>
</dbReference>
<evidence type="ECO:0000313" key="10">
    <source>
        <dbReference type="EMBL" id="PQD96117.1"/>
    </source>
</evidence>
<dbReference type="InterPro" id="IPR000711">
    <property type="entry name" value="ATPase_OSCP/dsu"/>
</dbReference>
<keyword evidence="3 8" id="KW-0375">Hydrogen ion transport</keyword>
<gene>
    <name evidence="8" type="primary">atpH</name>
    <name evidence="10" type="ORF">CYL18_05815</name>
</gene>
<comment type="similarity">
    <text evidence="8">Belongs to the ATPase delta chain family.</text>
</comment>
<evidence type="ECO:0000256" key="4">
    <source>
        <dbReference type="ARBA" id="ARBA00023065"/>
    </source>
</evidence>
<comment type="caution">
    <text evidence="10">The sequence shown here is derived from an EMBL/GenBank/DDBJ whole genome shotgun (WGS) entry which is preliminary data.</text>
</comment>
<organism evidence="10 11">
    <name type="scientific">Pradoshia eiseniae</name>
    <dbReference type="NCBI Taxonomy" id="2064768"/>
    <lineage>
        <taxon>Bacteria</taxon>
        <taxon>Bacillati</taxon>
        <taxon>Bacillota</taxon>
        <taxon>Bacilli</taxon>
        <taxon>Bacillales</taxon>
        <taxon>Bacillaceae</taxon>
        <taxon>Pradoshia</taxon>
    </lineage>
</organism>
<dbReference type="NCBIfam" id="TIGR01145">
    <property type="entry name" value="ATP_synt_delta"/>
    <property type="match status" value="1"/>
</dbReference>
<dbReference type="RefSeq" id="WP_104848545.1">
    <property type="nucleotide sequence ID" value="NZ_PKOZ01000002.1"/>
</dbReference>
<keyword evidence="2 8" id="KW-0813">Transport</keyword>
<dbReference type="PRINTS" id="PR00125">
    <property type="entry name" value="ATPASEDELTA"/>
</dbReference>
<dbReference type="SUPFAM" id="SSF47928">
    <property type="entry name" value="N-terminal domain of the delta subunit of the F1F0-ATP synthase"/>
    <property type="match status" value="1"/>
</dbReference>
<reference evidence="10 11" key="1">
    <citation type="submission" date="2017-12" db="EMBL/GenBank/DDBJ databases">
        <title>Taxonomic description and draft genome of Pradoshia cofamensis Gen. nov., sp. nov., a thermotolerant bacillale isolated from anterior gut of earthworm Eisenia fetida.</title>
        <authorList>
            <person name="Saha T."/>
            <person name="Chakraborty R."/>
        </authorList>
    </citation>
    <scope>NUCLEOTIDE SEQUENCE [LARGE SCALE GENOMIC DNA]</scope>
    <source>
        <strain evidence="10 11">EAG3</strain>
    </source>
</reference>
<sequence length="178" mass="19989">MSHTLAAKRYANALFQIAKEENQIDRLETEIRTVKEVFETNGQFIEFLEHPKVSMENKKQAIATAFATASPSIQNLLMLLVERHRETIVPDLADEFIILVNEQTGIVDAKVYSVRPLSNAEQEGISKVFARKIGKQALRIENIVDSSLLGGIKIRIGNRIFDGTVQGKLDRLERSLLG</sequence>
<evidence type="ECO:0000256" key="1">
    <source>
        <dbReference type="ARBA" id="ARBA00004370"/>
    </source>
</evidence>
<keyword evidence="6 8" id="KW-0139">CF(1)</keyword>
<dbReference type="InterPro" id="IPR020781">
    <property type="entry name" value="ATPase_OSCP/d_CS"/>
</dbReference>
<dbReference type="Gene3D" id="1.10.520.20">
    <property type="entry name" value="N-terminal domain of the delta subunit of the F1F0-ATP synthase"/>
    <property type="match status" value="1"/>
</dbReference>
<dbReference type="GO" id="GO:0046933">
    <property type="term" value="F:proton-transporting ATP synthase activity, rotational mechanism"/>
    <property type="evidence" value="ECO:0007669"/>
    <property type="project" value="UniProtKB-UniRule"/>
</dbReference>
<comment type="function">
    <text evidence="8">F(1)F(0) ATP synthase produces ATP from ADP in the presence of a proton or sodium gradient. F-type ATPases consist of two structural domains, F(1) containing the extramembraneous catalytic core and F(0) containing the membrane proton channel, linked together by a central stalk and a peripheral stalk. During catalysis, ATP synthesis in the catalytic domain of F(1) is coupled via a rotary mechanism of the central stalk subunits to proton translocation.</text>
</comment>
<comment type="function">
    <text evidence="8">This protein is part of the stalk that links CF(0) to CF(1). It either transmits conformational changes from CF(0) to CF(1) or is implicated in proton conduction.</text>
</comment>
<dbReference type="NCBIfam" id="NF004403">
    <property type="entry name" value="PRK05758.2-4"/>
    <property type="match status" value="1"/>
</dbReference>
<keyword evidence="5 8" id="KW-0472">Membrane</keyword>
<dbReference type="InterPro" id="IPR026015">
    <property type="entry name" value="ATP_synth_OSCP/delta_N_sf"/>
</dbReference>
<name>A0A2S7N2A0_9BACI</name>
<dbReference type="GO" id="GO:0005886">
    <property type="term" value="C:plasma membrane"/>
    <property type="evidence" value="ECO:0007669"/>
    <property type="project" value="UniProtKB-SubCell"/>
</dbReference>
<dbReference type="Proteomes" id="UP000239663">
    <property type="component" value="Unassembled WGS sequence"/>
</dbReference>
<dbReference type="AlphaFoldDB" id="A0A2S7N2A0"/>
<protein>
    <recommendedName>
        <fullName evidence="8">ATP synthase subunit delta</fullName>
    </recommendedName>
    <alternativeName>
        <fullName evidence="8">ATP synthase F(1) sector subunit delta</fullName>
    </alternativeName>
    <alternativeName>
        <fullName evidence="8">F-type ATPase subunit delta</fullName>
        <shortName evidence="8">F-ATPase subunit delta</shortName>
    </alternativeName>
</protein>
<keyword evidence="4 8" id="KW-0406">Ion transport</keyword>
<feature type="coiled-coil region" evidence="9">
    <location>
        <begin position="10"/>
        <end position="37"/>
    </location>
</feature>
<evidence type="ECO:0000256" key="6">
    <source>
        <dbReference type="ARBA" id="ARBA00023196"/>
    </source>
</evidence>